<organism evidence="1 2">
    <name type="scientific">Pseudomonas capeferrum</name>
    <dbReference type="NCBI Taxonomy" id="1495066"/>
    <lineage>
        <taxon>Bacteria</taxon>
        <taxon>Pseudomonadati</taxon>
        <taxon>Pseudomonadota</taxon>
        <taxon>Gammaproteobacteria</taxon>
        <taxon>Pseudomonadales</taxon>
        <taxon>Pseudomonadaceae</taxon>
        <taxon>Pseudomonas</taxon>
    </lineage>
</organism>
<gene>
    <name evidence="1" type="ORF">PMC74_13935</name>
</gene>
<accession>A0ABY7R355</accession>
<evidence type="ECO:0000313" key="2">
    <source>
        <dbReference type="Proteomes" id="UP001214301"/>
    </source>
</evidence>
<evidence type="ECO:0000313" key="1">
    <source>
        <dbReference type="EMBL" id="WCH97893.1"/>
    </source>
</evidence>
<sequence length="223" mass="24832">MTDLIEAKTSTYFLQAAIDVQAERGKQYDAPDGTRSIVKTVQAFNAITGRDLTEAEGWLLMQIVKDVRQWQNPDKYHEDSALDGVAYASLKAEALAAGDKPWKLSEKSSRRRNRATGLTTTTCAYQSPSKSPLVQVVETLYLVLVLAHSLIGSARGPSDESTYHTAICLYELLPRCLRLGHHGRYIFREPPFVDVLLCAGKSLLVLLFHRILSRLPHCICAKT</sequence>
<dbReference type="EMBL" id="CP116669">
    <property type="protein sequence ID" value="WCH97893.1"/>
    <property type="molecule type" value="Genomic_DNA"/>
</dbReference>
<dbReference type="Proteomes" id="UP001214301">
    <property type="component" value="Chromosome"/>
</dbReference>
<keyword evidence="2" id="KW-1185">Reference proteome</keyword>
<reference evidence="1 2" key="1">
    <citation type="journal article" date="2020" name="Front. Microbiol.">
        <title>Toward Biorecycling: Isolation of a Soil Bacterium That Grows on a Polyurethane Oligomer and Monomer.</title>
        <authorList>
            <person name="Espinosa M.J.C."/>
            <person name="Blanco A.C."/>
            <person name="Schmidgall T."/>
            <person name="Atanasoff-Kardjalieff A.K."/>
            <person name="Kappelmeyer U."/>
            <person name="Tischler D."/>
            <person name="Pieper D.H."/>
            <person name="Heipieper H.J."/>
            <person name="Eberlein C."/>
        </authorList>
    </citation>
    <scope>NUCLEOTIDE SEQUENCE [LARGE SCALE GENOMIC DNA]</scope>
    <source>
        <strain evidence="1 2">TDA1</strain>
    </source>
</reference>
<protein>
    <submittedName>
        <fullName evidence="1">Uncharacterized protein</fullName>
    </submittedName>
</protein>
<name>A0ABY7R355_9PSED</name>
<proteinExistence type="predicted"/>